<dbReference type="GO" id="GO:0003700">
    <property type="term" value="F:DNA-binding transcription factor activity"/>
    <property type="evidence" value="ECO:0007669"/>
    <property type="project" value="InterPro"/>
</dbReference>
<dbReference type="SUPFAM" id="SSF46785">
    <property type="entry name" value="Winged helix' DNA-binding domain"/>
    <property type="match status" value="1"/>
</dbReference>
<protein>
    <submittedName>
        <fullName evidence="5">GntR family transcriptional regulator</fullName>
    </submittedName>
</protein>
<sequence length="332" mass="37998">MGIVAIQNKSGVPKYKQIVTSIENAIADGVIKKGDKLPSINSIRDKHEVSRDTVLSAFNELKTRGIVQSIAGKGYYVSSESVNVNQKVFLLFDELNAFKEDLYSSFLNALGENIHVDIFFHHFNHDLFNKLIYDNIGNYNYYVIMPANLKNTNQAIEKLPIEKVCILDQIHGELDGYSAIYQNFEHDIFNNLTKGMRLIKNYKKLILLFSEDKQPQGMLKGFKRFVSENNLDFEVISSIRDRMPKEGEVYIIPDDRNLIRIIKKIKEEKLRLGKSIGIISYNDTMLKEIVEGGITTISTDFNKMGARLAQMIINKEQARIENPNNLILRKSL</sequence>
<organism evidence="5 6">
    <name type="scientific">Snuella sedimenti</name>
    <dbReference type="NCBI Taxonomy" id="2798802"/>
    <lineage>
        <taxon>Bacteria</taxon>
        <taxon>Pseudomonadati</taxon>
        <taxon>Bacteroidota</taxon>
        <taxon>Flavobacteriia</taxon>
        <taxon>Flavobacteriales</taxon>
        <taxon>Flavobacteriaceae</taxon>
        <taxon>Snuella</taxon>
    </lineage>
</organism>
<dbReference type="EMBL" id="JAELVQ010000044">
    <property type="protein sequence ID" value="MBJ6369835.1"/>
    <property type="molecule type" value="Genomic_DNA"/>
</dbReference>
<accession>A0A8J7IYP1</accession>
<keyword evidence="1" id="KW-0805">Transcription regulation</keyword>
<dbReference type="InterPro" id="IPR036390">
    <property type="entry name" value="WH_DNA-bd_sf"/>
</dbReference>
<dbReference type="Proteomes" id="UP000610931">
    <property type="component" value="Unassembled WGS sequence"/>
</dbReference>
<dbReference type="RefSeq" id="WP_199116960.1">
    <property type="nucleotide sequence ID" value="NZ_JAELVQ010000044.1"/>
</dbReference>
<dbReference type="Pfam" id="PF13377">
    <property type="entry name" value="Peripla_BP_3"/>
    <property type="match status" value="1"/>
</dbReference>
<keyword evidence="3" id="KW-0804">Transcription</keyword>
<dbReference type="InterPro" id="IPR036388">
    <property type="entry name" value="WH-like_DNA-bd_sf"/>
</dbReference>
<evidence type="ECO:0000259" key="4">
    <source>
        <dbReference type="PROSITE" id="PS50949"/>
    </source>
</evidence>
<dbReference type="InterPro" id="IPR046335">
    <property type="entry name" value="LacI/GalR-like_sensor"/>
</dbReference>
<dbReference type="AlphaFoldDB" id="A0A8J7IYP1"/>
<dbReference type="Gene3D" id="1.10.10.10">
    <property type="entry name" value="Winged helix-like DNA-binding domain superfamily/Winged helix DNA-binding domain"/>
    <property type="match status" value="1"/>
</dbReference>
<dbReference type="InterPro" id="IPR028082">
    <property type="entry name" value="Peripla_BP_I"/>
</dbReference>
<keyword evidence="6" id="KW-1185">Reference proteome</keyword>
<keyword evidence="2" id="KW-0238">DNA-binding</keyword>
<dbReference type="PROSITE" id="PS50949">
    <property type="entry name" value="HTH_GNTR"/>
    <property type="match status" value="1"/>
</dbReference>
<reference evidence="5" key="1">
    <citation type="submission" date="2020-12" db="EMBL/GenBank/DDBJ databases">
        <title>Snuella sp. nov., isolated from sediment in Incheon.</title>
        <authorList>
            <person name="Kim W."/>
        </authorList>
    </citation>
    <scope>NUCLEOTIDE SEQUENCE</scope>
    <source>
        <strain evidence="5">CAU 1569</strain>
    </source>
</reference>
<proteinExistence type="predicted"/>
<comment type="caution">
    <text evidence="5">The sequence shown here is derived from an EMBL/GenBank/DDBJ whole genome shotgun (WGS) entry which is preliminary data.</text>
</comment>
<dbReference type="PANTHER" id="PTHR38445">
    <property type="entry name" value="HTH-TYPE TRANSCRIPTIONAL REPRESSOR YTRA"/>
    <property type="match status" value="1"/>
</dbReference>
<dbReference type="Pfam" id="PF00392">
    <property type="entry name" value="GntR"/>
    <property type="match status" value="1"/>
</dbReference>
<gene>
    <name evidence="5" type="ORF">JF259_17260</name>
</gene>
<evidence type="ECO:0000313" key="5">
    <source>
        <dbReference type="EMBL" id="MBJ6369835.1"/>
    </source>
</evidence>
<dbReference type="GO" id="GO:0003677">
    <property type="term" value="F:DNA binding"/>
    <property type="evidence" value="ECO:0007669"/>
    <property type="project" value="UniProtKB-KW"/>
</dbReference>
<name>A0A8J7IYP1_9FLAO</name>
<dbReference type="SMART" id="SM00345">
    <property type="entry name" value="HTH_GNTR"/>
    <property type="match status" value="1"/>
</dbReference>
<evidence type="ECO:0000313" key="6">
    <source>
        <dbReference type="Proteomes" id="UP000610931"/>
    </source>
</evidence>
<evidence type="ECO:0000256" key="2">
    <source>
        <dbReference type="ARBA" id="ARBA00023125"/>
    </source>
</evidence>
<evidence type="ECO:0000256" key="3">
    <source>
        <dbReference type="ARBA" id="ARBA00023163"/>
    </source>
</evidence>
<dbReference type="SUPFAM" id="SSF53822">
    <property type="entry name" value="Periplasmic binding protein-like I"/>
    <property type="match status" value="1"/>
</dbReference>
<evidence type="ECO:0000256" key="1">
    <source>
        <dbReference type="ARBA" id="ARBA00023015"/>
    </source>
</evidence>
<dbReference type="CDD" id="cd07377">
    <property type="entry name" value="WHTH_GntR"/>
    <property type="match status" value="1"/>
</dbReference>
<feature type="domain" description="HTH gntR-type" evidence="4">
    <location>
        <begin position="12"/>
        <end position="80"/>
    </location>
</feature>
<dbReference type="Gene3D" id="3.40.50.2300">
    <property type="match status" value="2"/>
</dbReference>
<dbReference type="InterPro" id="IPR000524">
    <property type="entry name" value="Tscrpt_reg_HTH_GntR"/>
</dbReference>
<dbReference type="PANTHER" id="PTHR38445:SF10">
    <property type="entry name" value="GNTR-FAMILY TRANSCRIPTIONAL REGULATOR"/>
    <property type="match status" value="1"/>
</dbReference>